<evidence type="ECO:0000313" key="5">
    <source>
        <dbReference type="EMBL" id="PUB17087.1"/>
    </source>
</evidence>
<dbReference type="Gene3D" id="1.20.1250.20">
    <property type="entry name" value="MFS general substrate transporter like domains"/>
    <property type="match status" value="1"/>
</dbReference>
<proteinExistence type="predicted"/>
<protein>
    <submittedName>
        <fullName evidence="5">MFS transporter</fullName>
    </submittedName>
</protein>
<dbReference type="AlphaFoldDB" id="A0A2T6KLQ0"/>
<evidence type="ECO:0000313" key="6">
    <source>
        <dbReference type="Proteomes" id="UP000244523"/>
    </source>
</evidence>
<dbReference type="PANTHER" id="PTHR23521:SF2">
    <property type="entry name" value="TRANSPORTER MFS SUPERFAMILY"/>
    <property type="match status" value="1"/>
</dbReference>
<evidence type="ECO:0000256" key="4">
    <source>
        <dbReference type="SAM" id="Phobius"/>
    </source>
</evidence>
<organism evidence="5 6">
    <name type="scientific">Yoonia sediminilitoris</name>
    <dbReference type="NCBI Taxonomy" id="1286148"/>
    <lineage>
        <taxon>Bacteria</taxon>
        <taxon>Pseudomonadati</taxon>
        <taxon>Pseudomonadota</taxon>
        <taxon>Alphaproteobacteria</taxon>
        <taxon>Rhodobacterales</taxon>
        <taxon>Paracoccaceae</taxon>
        <taxon>Yoonia</taxon>
    </lineage>
</organism>
<dbReference type="GO" id="GO:0022857">
    <property type="term" value="F:transmembrane transporter activity"/>
    <property type="evidence" value="ECO:0007669"/>
    <property type="project" value="InterPro"/>
</dbReference>
<dbReference type="InterPro" id="IPR011701">
    <property type="entry name" value="MFS"/>
</dbReference>
<evidence type="ECO:0000256" key="1">
    <source>
        <dbReference type="ARBA" id="ARBA00022692"/>
    </source>
</evidence>
<name>A0A2T6KLQ0_9RHOB</name>
<feature type="transmembrane region" description="Helical" evidence="4">
    <location>
        <begin position="34"/>
        <end position="53"/>
    </location>
</feature>
<dbReference type="PANTHER" id="PTHR23521">
    <property type="entry name" value="TRANSPORTER MFS SUPERFAMILY"/>
    <property type="match status" value="1"/>
</dbReference>
<feature type="transmembrane region" description="Helical" evidence="4">
    <location>
        <begin position="6"/>
        <end position="27"/>
    </location>
</feature>
<dbReference type="Proteomes" id="UP000244523">
    <property type="component" value="Unassembled WGS sequence"/>
</dbReference>
<dbReference type="SUPFAM" id="SSF103473">
    <property type="entry name" value="MFS general substrate transporter"/>
    <property type="match status" value="1"/>
</dbReference>
<feature type="transmembrane region" description="Helical" evidence="4">
    <location>
        <begin position="59"/>
        <end position="79"/>
    </location>
</feature>
<keyword evidence="1 4" id="KW-0812">Transmembrane</keyword>
<keyword evidence="6" id="KW-1185">Reference proteome</keyword>
<accession>A0A2T6KLQ0</accession>
<evidence type="ECO:0000256" key="3">
    <source>
        <dbReference type="ARBA" id="ARBA00023136"/>
    </source>
</evidence>
<keyword evidence="2 4" id="KW-1133">Transmembrane helix</keyword>
<sequence>MITSEIALLMAAFVFCGMLSQWPLGWLSDKIDRCLVIGTVSCGTVISGLAIWFHMAPPGLPTLMLAALHGALMIPIYALCISHANDGLPNAQMVETSGGLILGFSIGATIGPAAASLFTRGDREGWFQGRCDNRAFCDHHERWRSNRRQFQDRCR</sequence>
<dbReference type="EMBL" id="QBUD01000002">
    <property type="protein sequence ID" value="PUB17087.1"/>
    <property type="molecule type" value="Genomic_DNA"/>
</dbReference>
<feature type="transmembrane region" description="Helical" evidence="4">
    <location>
        <begin position="100"/>
        <end position="118"/>
    </location>
</feature>
<comment type="caution">
    <text evidence="5">The sequence shown here is derived from an EMBL/GenBank/DDBJ whole genome shotgun (WGS) entry which is preliminary data.</text>
</comment>
<evidence type="ECO:0000256" key="2">
    <source>
        <dbReference type="ARBA" id="ARBA00022989"/>
    </source>
</evidence>
<dbReference type="Pfam" id="PF07690">
    <property type="entry name" value="MFS_1"/>
    <property type="match status" value="1"/>
</dbReference>
<keyword evidence="3 4" id="KW-0472">Membrane</keyword>
<gene>
    <name evidence="5" type="ORF">C8N45_10297</name>
</gene>
<reference evidence="5 6" key="1">
    <citation type="submission" date="2018-04" db="EMBL/GenBank/DDBJ databases">
        <title>Genomic Encyclopedia of Archaeal and Bacterial Type Strains, Phase II (KMG-II): from individual species to whole genera.</title>
        <authorList>
            <person name="Goeker M."/>
        </authorList>
    </citation>
    <scope>NUCLEOTIDE SEQUENCE [LARGE SCALE GENOMIC DNA]</scope>
    <source>
        <strain evidence="5 6">DSM 29955</strain>
    </source>
</reference>
<dbReference type="InterPro" id="IPR036259">
    <property type="entry name" value="MFS_trans_sf"/>
</dbReference>
<dbReference type="GO" id="GO:0005886">
    <property type="term" value="C:plasma membrane"/>
    <property type="evidence" value="ECO:0007669"/>
    <property type="project" value="TreeGrafter"/>
</dbReference>